<gene>
    <name evidence="1" type="ORF">GSLYS_00013140001</name>
</gene>
<accession>A0AAV2HYT0</accession>
<protein>
    <submittedName>
        <fullName evidence="1">Uncharacterized protein</fullName>
    </submittedName>
</protein>
<sequence length="113" mass="12614">MAGPLSFRDLNVQLRIGEYSLNQNYQEPVEFGIYDDVEIDLSTRQLNLAPTSHGTPIPVTMARPDTESLQGNSYFNVPIGVNGVSHVRVKMEWSLRIMEVITQNHSGSAPRLS</sequence>
<proteinExistence type="predicted"/>
<reference evidence="1 2" key="1">
    <citation type="submission" date="2024-04" db="EMBL/GenBank/DDBJ databases">
        <authorList>
            <consortium name="Genoscope - CEA"/>
            <person name="William W."/>
        </authorList>
    </citation>
    <scope>NUCLEOTIDE SEQUENCE [LARGE SCALE GENOMIC DNA]</scope>
</reference>
<evidence type="ECO:0000313" key="2">
    <source>
        <dbReference type="Proteomes" id="UP001497497"/>
    </source>
</evidence>
<organism evidence="1 2">
    <name type="scientific">Lymnaea stagnalis</name>
    <name type="common">Great pond snail</name>
    <name type="synonym">Helix stagnalis</name>
    <dbReference type="NCBI Taxonomy" id="6523"/>
    <lineage>
        <taxon>Eukaryota</taxon>
        <taxon>Metazoa</taxon>
        <taxon>Spiralia</taxon>
        <taxon>Lophotrochozoa</taxon>
        <taxon>Mollusca</taxon>
        <taxon>Gastropoda</taxon>
        <taxon>Heterobranchia</taxon>
        <taxon>Euthyneura</taxon>
        <taxon>Panpulmonata</taxon>
        <taxon>Hygrophila</taxon>
        <taxon>Lymnaeoidea</taxon>
        <taxon>Lymnaeidae</taxon>
        <taxon>Lymnaea</taxon>
    </lineage>
</organism>
<name>A0AAV2HYT0_LYMST</name>
<dbReference type="Proteomes" id="UP001497497">
    <property type="component" value="Unassembled WGS sequence"/>
</dbReference>
<comment type="caution">
    <text evidence="1">The sequence shown here is derived from an EMBL/GenBank/DDBJ whole genome shotgun (WGS) entry which is preliminary data.</text>
</comment>
<dbReference type="EMBL" id="CAXITT010000336">
    <property type="protein sequence ID" value="CAL1539321.1"/>
    <property type="molecule type" value="Genomic_DNA"/>
</dbReference>
<dbReference type="AlphaFoldDB" id="A0AAV2HYT0"/>
<keyword evidence="2" id="KW-1185">Reference proteome</keyword>
<evidence type="ECO:0000313" key="1">
    <source>
        <dbReference type="EMBL" id="CAL1539321.1"/>
    </source>
</evidence>